<dbReference type="InterPro" id="IPR007312">
    <property type="entry name" value="Phosphoesterase"/>
</dbReference>
<organism evidence="4 5">
    <name type="scientific">Fontimonas thermophila</name>
    <dbReference type="NCBI Taxonomy" id="1076937"/>
    <lineage>
        <taxon>Bacteria</taxon>
        <taxon>Pseudomonadati</taxon>
        <taxon>Pseudomonadota</taxon>
        <taxon>Gammaproteobacteria</taxon>
        <taxon>Nevskiales</taxon>
        <taxon>Nevskiaceae</taxon>
        <taxon>Fontimonas</taxon>
    </lineage>
</organism>
<keyword evidence="5" id="KW-1185">Reference proteome</keyword>
<evidence type="ECO:0000313" key="5">
    <source>
        <dbReference type="Proteomes" id="UP000199771"/>
    </source>
</evidence>
<dbReference type="InterPro" id="IPR017850">
    <property type="entry name" value="Alkaline_phosphatase_core_sf"/>
</dbReference>
<gene>
    <name evidence="4" type="ORF">SAMN04488120_10884</name>
</gene>
<dbReference type="STRING" id="1076937.SAMN04488120_10884"/>
<dbReference type="PANTHER" id="PTHR31956:SF1">
    <property type="entry name" value="NON-SPECIFIC PHOSPHOLIPASE C1"/>
    <property type="match status" value="1"/>
</dbReference>
<dbReference type="EMBL" id="FOOC01000008">
    <property type="protein sequence ID" value="SFF55333.1"/>
    <property type="molecule type" value="Genomic_DNA"/>
</dbReference>
<dbReference type="SUPFAM" id="SSF53649">
    <property type="entry name" value="Alkaline phosphatase-like"/>
    <property type="match status" value="1"/>
</dbReference>
<reference evidence="4 5" key="1">
    <citation type="submission" date="2016-10" db="EMBL/GenBank/DDBJ databases">
        <authorList>
            <person name="de Groot N.N."/>
        </authorList>
    </citation>
    <scope>NUCLEOTIDE SEQUENCE [LARGE SCALE GENOMIC DNA]</scope>
    <source>
        <strain evidence="4 5">DSM 23609</strain>
    </source>
</reference>
<dbReference type="GO" id="GO:0034480">
    <property type="term" value="F:phosphatidylcholine phospholipase C activity"/>
    <property type="evidence" value="ECO:0007669"/>
    <property type="project" value="UniProtKB-EC"/>
</dbReference>
<dbReference type="PANTHER" id="PTHR31956">
    <property type="entry name" value="NON-SPECIFIC PHOSPHOLIPASE C4-RELATED"/>
    <property type="match status" value="1"/>
</dbReference>
<dbReference type="Gene3D" id="3.40.720.10">
    <property type="entry name" value="Alkaline Phosphatase, subunit A"/>
    <property type="match status" value="2"/>
</dbReference>
<evidence type="ECO:0000256" key="2">
    <source>
        <dbReference type="ARBA" id="ARBA00012018"/>
    </source>
</evidence>
<evidence type="ECO:0000256" key="1">
    <source>
        <dbReference type="ARBA" id="ARBA00009717"/>
    </source>
</evidence>
<name>A0A1I2JN49_9GAMM</name>
<comment type="similarity">
    <text evidence="1">Belongs to the bacterial phospholipase C family.</text>
</comment>
<keyword evidence="3" id="KW-0378">Hydrolase</keyword>
<dbReference type="PROSITE" id="PS51318">
    <property type="entry name" value="TAT"/>
    <property type="match status" value="1"/>
</dbReference>
<dbReference type="AlphaFoldDB" id="A0A1I2JN49"/>
<dbReference type="Pfam" id="PF04185">
    <property type="entry name" value="Phosphoesterase"/>
    <property type="match status" value="1"/>
</dbReference>
<protein>
    <recommendedName>
        <fullName evidence="2">phospholipase C</fullName>
        <ecNumber evidence="2">3.1.4.3</ecNumber>
    </recommendedName>
</protein>
<evidence type="ECO:0000313" key="4">
    <source>
        <dbReference type="EMBL" id="SFF55333.1"/>
    </source>
</evidence>
<sequence length="479" mass="53019">MHRKTRNDSHNPQRRRVLAGLAAAGAAAALPGCGDSVGVSTAGAGLPVLPRPEDSGIDHIVQVMMENRSFDHMLGWVPGARAMQQRVFRNAFGELVPTFPLAEDPAYGFQGCGWADPAHGYEDGRVHLNNGAMDGFLLTEGTASNPQDRFPVGYYRREDLPFYAGVAEHFTVCDHYFHGILSSTFPNRIYIHAGTTDRNTNTLPYAQQAPSTLPTIWDQLIERGIPCANYFSDLPLTGLWGPKYLEITKPFSQFLIDAATGNLPAVSYFDPFFGAAVGESPFGISQDDHPQADVRDGQAYLTRIYNALRNSPNWERTLMIVTYDEWGGFYDHVVPPFAPVTGPEAEFNDGRLGFRTPCVIIGPRARKGHVCHLQFDPNSVINLIRWRWGLDWVGTSPRNETSLNMAYALDFDNPPDPRAPAFDSPEGRNGIPGLPFGMECHVSSLVTNPASVTRHPSLDRHQAEWDALAQMCRRYGFIT</sequence>
<dbReference type="OrthoDB" id="9770871at2"/>
<dbReference type="InterPro" id="IPR006311">
    <property type="entry name" value="TAT_signal"/>
</dbReference>
<evidence type="ECO:0000256" key="3">
    <source>
        <dbReference type="ARBA" id="ARBA00022801"/>
    </source>
</evidence>
<accession>A0A1I2JN49</accession>
<dbReference type="EC" id="3.1.4.3" evidence="2"/>
<dbReference type="Proteomes" id="UP000199771">
    <property type="component" value="Unassembled WGS sequence"/>
</dbReference>
<dbReference type="RefSeq" id="WP_091534234.1">
    <property type="nucleotide sequence ID" value="NZ_FOOC01000008.1"/>
</dbReference>
<dbReference type="GO" id="GO:0009395">
    <property type="term" value="P:phospholipid catabolic process"/>
    <property type="evidence" value="ECO:0007669"/>
    <property type="project" value="TreeGrafter"/>
</dbReference>
<proteinExistence type="inferred from homology"/>
<dbReference type="CDD" id="cd16013">
    <property type="entry name" value="AcpA"/>
    <property type="match status" value="1"/>
</dbReference>